<evidence type="ECO:0000259" key="6">
    <source>
        <dbReference type="PROSITE" id="PS50206"/>
    </source>
</evidence>
<dbReference type="PROSITE" id="PS50206">
    <property type="entry name" value="RHODANESE_3"/>
    <property type="match status" value="1"/>
</dbReference>
<dbReference type="AlphaFoldDB" id="A0A319F2J6"/>
<dbReference type="Gene3D" id="3.90.190.10">
    <property type="entry name" value="Protein tyrosine phosphatase superfamily"/>
    <property type="match status" value="1"/>
</dbReference>
<feature type="compositionally biased region" description="Polar residues" evidence="3">
    <location>
        <begin position="20"/>
        <end position="32"/>
    </location>
</feature>
<dbReference type="Proteomes" id="UP000248423">
    <property type="component" value="Unassembled WGS sequence"/>
</dbReference>
<dbReference type="SMART" id="SM00194">
    <property type="entry name" value="PTPc"/>
    <property type="match status" value="1"/>
</dbReference>
<gene>
    <name evidence="7" type="ORF">BO78DRAFT_302397</name>
</gene>
<dbReference type="InterPro" id="IPR000387">
    <property type="entry name" value="Tyr_Pase_dom"/>
</dbReference>
<organism evidence="7 8">
    <name type="scientific">Aspergillus sclerotiicarbonarius (strain CBS 121057 / IBT 28362)</name>
    <dbReference type="NCBI Taxonomy" id="1448318"/>
    <lineage>
        <taxon>Eukaryota</taxon>
        <taxon>Fungi</taxon>
        <taxon>Dikarya</taxon>
        <taxon>Ascomycota</taxon>
        <taxon>Pezizomycotina</taxon>
        <taxon>Eurotiomycetes</taxon>
        <taxon>Eurotiomycetidae</taxon>
        <taxon>Eurotiales</taxon>
        <taxon>Aspergillaceae</taxon>
        <taxon>Aspergillus</taxon>
        <taxon>Aspergillus subgen. Circumdati</taxon>
    </lineage>
</organism>
<dbReference type="InterPro" id="IPR001763">
    <property type="entry name" value="Rhodanese-like_dom"/>
</dbReference>
<feature type="compositionally biased region" description="Polar residues" evidence="3">
    <location>
        <begin position="41"/>
        <end position="55"/>
    </location>
</feature>
<dbReference type="EMBL" id="KZ826316">
    <property type="protein sequence ID" value="PYI12104.1"/>
    <property type="molecule type" value="Genomic_DNA"/>
</dbReference>
<dbReference type="OrthoDB" id="6058203at2759"/>
<dbReference type="InterPro" id="IPR003595">
    <property type="entry name" value="Tyr_Pase_cat"/>
</dbReference>
<evidence type="ECO:0000256" key="3">
    <source>
        <dbReference type="SAM" id="MobiDB-lite"/>
    </source>
</evidence>
<dbReference type="InterPro" id="IPR000242">
    <property type="entry name" value="PTP_cat"/>
</dbReference>
<feature type="domain" description="Tyrosine specific protein phosphatases" evidence="5">
    <location>
        <begin position="591"/>
        <end position="698"/>
    </location>
</feature>
<dbReference type="InterPro" id="IPR029021">
    <property type="entry name" value="Prot-tyrosine_phosphatase-like"/>
</dbReference>
<dbReference type="PROSITE" id="PS50056">
    <property type="entry name" value="TYR_PHOSPHATASE_2"/>
    <property type="match status" value="1"/>
</dbReference>
<accession>A0A319F2J6</accession>
<dbReference type="Gene3D" id="3.40.250.10">
    <property type="entry name" value="Rhodanese-like domain"/>
    <property type="match status" value="1"/>
</dbReference>
<feature type="domain" description="Tyrosine-protein phosphatase" evidence="4">
    <location>
        <begin position="425"/>
        <end position="707"/>
    </location>
</feature>
<evidence type="ECO:0000259" key="5">
    <source>
        <dbReference type="PROSITE" id="PS50056"/>
    </source>
</evidence>
<dbReference type="CDD" id="cd18533">
    <property type="entry name" value="PTP_fungal"/>
    <property type="match status" value="1"/>
</dbReference>
<feature type="domain" description="Rhodanese" evidence="6">
    <location>
        <begin position="169"/>
        <end position="285"/>
    </location>
</feature>
<comment type="similarity">
    <text evidence="1">Belongs to the protein-tyrosine phosphatase family. Non-receptor class subfamily.</text>
</comment>
<sequence>MSAMTGTRSPTSPWPPECQSHLQLESSSTPSALFSLRDSHSSPLGQGISSHNAVSERSGPNYFSISMESPGNARRSREALPYGQPQISSPKAHLLSKNKAFEDYASLPKTGTAIDDEHRESAVFRLSWNPGLQRRGPISSRQDASPLQQTSTHGCAISAERCAELLESSFRDIMLLDVRPYAHFAKGTIKGSLNLCIPTTLLKRPSFDTQKLTNTFTDELDKRNFARWRNCRYIVVFDAATSDMKDAGPLANVLKKFTVEGWGGEGLILLGGFKVFASRFPTLIRGQQAPVSDSSAGKSSRMHIDLPSVAPVVGGCALPESSHAAIPFFGNIRQHMDLIGGVGQIPLQIPHNLSESKRRLLPSWLREVSESTDKGRKVSERFLSLERKELERMKRALSYGKSADAATIGGSSEHFRVAGIEKGTKNRYNDIYPFEHSRVRLQNVSPGGCDYVNANHMKAAYSGKSYIATQAPVPDTFNDFWRVVWEQDVRLVVSLTAEVERGQVKCHPYWESGNYGPCQVNSFSQKFIYLNSQDPQPTDMELDKTEDPSNPYIIVRHFGLSHSAFPFQPLREVTQLQYPHWPDFGTTSQPTHLLKLIEQCDKVITATTGPNPTLREGLDNQRPVLVHCSAGCGRTGTFCTVDSVLDMLKRQRSASHASSTNLPGNQWIETDNVDLIEKTVDDFRTQRPSMVQNLSQFVLCYESILEWTAAQVGK</sequence>
<name>A0A319F2J6_ASPSB</name>
<dbReference type="FunFam" id="3.40.250.10:FF:000051">
    <property type="entry name" value="Protein tyrosine phosphatase (Pyp1), putative"/>
    <property type="match status" value="1"/>
</dbReference>
<dbReference type="SUPFAM" id="SSF52821">
    <property type="entry name" value="Rhodanese/Cell cycle control phosphatase"/>
    <property type="match status" value="1"/>
</dbReference>
<dbReference type="SMART" id="SM00450">
    <property type="entry name" value="RHOD"/>
    <property type="match status" value="1"/>
</dbReference>
<dbReference type="VEuPathDB" id="FungiDB:BO78DRAFT_302397"/>
<feature type="region of interest" description="Disordered" evidence="3">
    <location>
        <begin position="1"/>
        <end position="89"/>
    </location>
</feature>
<evidence type="ECO:0000256" key="2">
    <source>
        <dbReference type="ARBA" id="ARBA00013064"/>
    </source>
</evidence>
<evidence type="ECO:0000259" key="4">
    <source>
        <dbReference type="PROSITE" id="PS50055"/>
    </source>
</evidence>
<proteinExistence type="inferred from homology"/>
<dbReference type="SMART" id="SM00404">
    <property type="entry name" value="PTPc_motif"/>
    <property type="match status" value="1"/>
</dbReference>
<dbReference type="InterPro" id="IPR036873">
    <property type="entry name" value="Rhodanese-like_dom_sf"/>
</dbReference>
<dbReference type="Pfam" id="PF00581">
    <property type="entry name" value="Rhodanese"/>
    <property type="match status" value="1"/>
</dbReference>
<dbReference type="PROSITE" id="PS50055">
    <property type="entry name" value="TYR_PHOSPHATASE_PTP"/>
    <property type="match status" value="1"/>
</dbReference>
<dbReference type="FunFam" id="3.90.190.10:FF:000142">
    <property type="entry name" value="Protein tyrosine phosphatase (Pyp1), putative"/>
    <property type="match status" value="1"/>
</dbReference>
<evidence type="ECO:0000313" key="8">
    <source>
        <dbReference type="Proteomes" id="UP000248423"/>
    </source>
</evidence>
<evidence type="ECO:0000256" key="1">
    <source>
        <dbReference type="ARBA" id="ARBA00009649"/>
    </source>
</evidence>
<evidence type="ECO:0000313" key="7">
    <source>
        <dbReference type="EMBL" id="PYI12104.1"/>
    </source>
</evidence>
<dbReference type="InterPro" id="IPR016130">
    <property type="entry name" value="Tyr_Pase_AS"/>
</dbReference>
<keyword evidence="8" id="KW-1185">Reference proteome</keyword>
<dbReference type="InterPro" id="IPR050348">
    <property type="entry name" value="Protein-Tyr_Phosphatase"/>
</dbReference>
<reference evidence="7 8" key="1">
    <citation type="submission" date="2018-02" db="EMBL/GenBank/DDBJ databases">
        <title>The genomes of Aspergillus section Nigri reveals drivers in fungal speciation.</title>
        <authorList>
            <consortium name="DOE Joint Genome Institute"/>
            <person name="Vesth T.C."/>
            <person name="Nybo J."/>
            <person name="Theobald S."/>
            <person name="Brandl J."/>
            <person name="Frisvad J.C."/>
            <person name="Nielsen K.F."/>
            <person name="Lyhne E.K."/>
            <person name="Kogle M.E."/>
            <person name="Kuo A."/>
            <person name="Riley R."/>
            <person name="Clum A."/>
            <person name="Nolan M."/>
            <person name="Lipzen A."/>
            <person name="Salamov A."/>
            <person name="Henrissat B."/>
            <person name="Wiebenga A."/>
            <person name="De vries R.P."/>
            <person name="Grigoriev I.V."/>
            <person name="Mortensen U.H."/>
            <person name="Andersen M.R."/>
            <person name="Baker S.E."/>
        </authorList>
    </citation>
    <scope>NUCLEOTIDE SEQUENCE [LARGE SCALE GENOMIC DNA]</scope>
    <source>
        <strain evidence="7 8">CBS 121057</strain>
    </source>
</reference>
<protein>
    <recommendedName>
        <fullName evidence="2">protein-tyrosine-phosphatase</fullName>
        <ecNumber evidence="2">3.1.3.48</ecNumber>
    </recommendedName>
</protein>
<dbReference type="PANTHER" id="PTHR19134:SF561">
    <property type="entry name" value="PROTEIN TYROSINE PHOSPHATASE 36E, ISOFORM A"/>
    <property type="match status" value="1"/>
</dbReference>
<feature type="compositionally biased region" description="Polar residues" evidence="3">
    <location>
        <begin position="1"/>
        <end position="11"/>
    </location>
</feature>
<dbReference type="EC" id="3.1.3.48" evidence="2"/>
<dbReference type="STRING" id="1448318.A0A319F2J6"/>
<dbReference type="PROSITE" id="PS00383">
    <property type="entry name" value="TYR_PHOSPHATASE_1"/>
    <property type="match status" value="1"/>
</dbReference>
<dbReference type="Pfam" id="PF00102">
    <property type="entry name" value="Y_phosphatase"/>
    <property type="match status" value="1"/>
</dbReference>
<dbReference type="SUPFAM" id="SSF52799">
    <property type="entry name" value="(Phosphotyrosine protein) phosphatases II"/>
    <property type="match status" value="1"/>
</dbReference>
<dbReference type="PANTHER" id="PTHR19134">
    <property type="entry name" value="RECEPTOR-TYPE TYROSINE-PROTEIN PHOSPHATASE"/>
    <property type="match status" value="1"/>
</dbReference>
<dbReference type="PRINTS" id="PR00700">
    <property type="entry name" value="PRTYPHPHTASE"/>
</dbReference>
<dbReference type="GO" id="GO:0004725">
    <property type="term" value="F:protein tyrosine phosphatase activity"/>
    <property type="evidence" value="ECO:0007669"/>
    <property type="project" value="UniProtKB-EC"/>
</dbReference>